<dbReference type="Proteomes" id="UP000077069">
    <property type="component" value="Unassembled WGS sequence"/>
</dbReference>
<name>A0A177C7R5_9PLEO</name>
<dbReference type="RefSeq" id="XP_018033811.1">
    <property type="nucleotide sequence ID" value="XM_018187613.1"/>
</dbReference>
<sequence>MSNCRAFLGLHMPQDQDLTIFLTSEGRQDCSSVFSLPLTTDKANPTTSTPSRISPVMPSPNLDPRLPFYQIYHNGPLGHPPFLLLRRTHQHHHRPRHHHPVQPKSRLRHRPRTLLLLLILLAVTWFATSRICAHQAALPDAEAHRRSVAVASDHRRSRSTTVGGLPVNGITGHRVFKVERNVSREECAGRESVSTLPRYEERYSVVALSERERQHGW</sequence>
<gene>
    <name evidence="1" type="ORF">CC84DRAFT_840263</name>
</gene>
<evidence type="ECO:0000313" key="2">
    <source>
        <dbReference type="Proteomes" id="UP000077069"/>
    </source>
</evidence>
<dbReference type="OrthoDB" id="3800093at2759"/>
<keyword evidence="2" id="KW-1185">Reference proteome</keyword>
<proteinExistence type="predicted"/>
<accession>A0A177C7R5</accession>
<dbReference type="GeneID" id="28771099"/>
<dbReference type="EMBL" id="KV441554">
    <property type="protein sequence ID" value="OAG03446.1"/>
    <property type="molecule type" value="Genomic_DNA"/>
</dbReference>
<organism evidence="1 2">
    <name type="scientific">Paraphaeosphaeria sporulosa</name>
    <dbReference type="NCBI Taxonomy" id="1460663"/>
    <lineage>
        <taxon>Eukaryota</taxon>
        <taxon>Fungi</taxon>
        <taxon>Dikarya</taxon>
        <taxon>Ascomycota</taxon>
        <taxon>Pezizomycotina</taxon>
        <taxon>Dothideomycetes</taxon>
        <taxon>Pleosporomycetidae</taxon>
        <taxon>Pleosporales</taxon>
        <taxon>Massarineae</taxon>
        <taxon>Didymosphaeriaceae</taxon>
        <taxon>Paraphaeosphaeria</taxon>
    </lineage>
</organism>
<protein>
    <submittedName>
        <fullName evidence="1">Uncharacterized protein</fullName>
    </submittedName>
</protein>
<dbReference type="InParanoid" id="A0A177C7R5"/>
<reference evidence="1 2" key="1">
    <citation type="submission" date="2016-05" db="EMBL/GenBank/DDBJ databases">
        <title>Comparative analysis of secretome profiles of manganese(II)-oxidizing ascomycete fungi.</title>
        <authorList>
            <consortium name="DOE Joint Genome Institute"/>
            <person name="Zeiner C.A."/>
            <person name="Purvine S.O."/>
            <person name="Zink E.M."/>
            <person name="Wu S."/>
            <person name="Pasa-Tolic L."/>
            <person name="Chaput D.L."/>
            <person name="Haridas S."/>
            <person name="Grigoriev I.V."/>
            <person name="Santelli C.M."/>
            <person name="Hansel C.M."/>
        </authorList>
    </citation>
    <scope>NUCLEOTIDE SEQUENCE [LARGE SCALE GENOMIC DNA]</scope>
    <source>
        <strain evidence="1 2">AP3s5-JAC2a</strain>
    </source>
</reference>
<dbReference type="AlphaFoldDB" id="A0A177C7R5"/>
<evidence type="ECO:0000313" key="1">
    <source>
        <dbReference type="EMBL" id="OAG03446.1"/>
    </source>
</evidence>